<feature type="domain" description="O-antigen ligase-related" evidence="6">
    <location>
        <begin position="232"/>
        <end position="369"/>
    </location>
</feature>
<comment type="caution">
    <text evidence="7">The sequence shown here is derived from an EMBL/GenBank/DDBJ whole genome shotgun (WGS) entry which is preliminary data.</text>
</comment>
<keyword evidence="8" id="KW-1185">Reference proteome</keyword>
<dbReference type="PANTHER" id="PTHR37422">
    <property type="entry name" value="TEICHURONIC ACID BIOSYNTHESIS PROTEIN TUAE"/>
    <property type="match status" value="1"/>
</dbReference>
<organism evidence="7 8">
    <name type="scientific">Sphingomonas brevis</name>
    <dbReference type="NCBI Taxonomy" id="2908206"/>
    <lineage>
        <taxon>Bacteria</taxon>
        <taxon>Pseudomonadati</taxon>
        <taxon>Pseudomonadota</taxon>
        <taxon>Alphaproteobacteria</taxon>
        <taxon>Sphingomonadales</taxon>
        <taxon>Sphingomonadaceae</taxon>
        <taxon>Sphingomonas</taxon>
    </lineage>
</organism>
<reference evidence="7" key="1">
    <citation type="submission" date="2022-05" db="EMBL/GenBank/DDBJ databases">
        <authorList>
            <person name="Jo J.-H."/>
            <person name="Im W.-T."/>
        </authorList>
    </citation>
    <scope>NUCLEOTIDE SEQUENCE</scope>
    <source>
        <strain evidence="7">RB56-2</strain>
    </source>
</reference>
<feature type="transmembrane region" description="Helical" evidence="5">
    <location>
        <begin position="410"/>
        <end position="429"/>
    </location>
</feature>
<feature type="transmembrane region" description="Helical" evidence="5">
    <location>
        <begin position="193"/>
        <end position="211"/>
    </location>
</feature>
<keyword evidence="2 5" id="KW-0812">Transmembrane</keyword>
<dbReference type="PANTHER" id="PTHR37422:SF23">
    <property type="entry name" value="TEICHURONIC ACID BIOSYNTHESIS PROTEIN TUAE"/>
    <property type="match status" value="1"/>
</dbReference>
<dbReference type="EMBL" id="JAMGBB010000001">
    <property type="protein sequence ID" value="MCL6740400.1"/>
    <property type="molecule type" value="Genomic_DNA"/>
</dbReference>
<comment type="subcellular location">
    <subcellularLocation>
        <location evidence="1">Membrane</location>
        <topology evidence="1">Multi-pass membrane protein</topology>
    </subcellularLocation>
</comment>
<name>A0ABT0S7M2_9SPHN</name>
<feature type="transmembrane region" description="Helical" evidence="5">
    <location>
        <begin position="142"/>
        <end position="162"/>
    </location>
</feature>
<feature type="transmembrane region" description="Helical" evidence="5">
    <location>
        <begin position="60"/>
        <end position="85"/>
    </location>
</feature>
<feature type="transmembrane region" description="Helical" evidence="5">
    <location>
        <begin position="387"/>
        <end position="404"/>
    </location>
</feature>
<evidence type="ECO:0000256" key="4">
    <source>
        <dbReference type="ARBA" id="ARBA00023136"/>
    </source>
</evidence>
<evidence type="ECO:0000256" key="5">
    <source>
        <dbReference type="SAM" id="Phobius"/>
    </source>
</evidence>
<evidence type="ECO:0000256" key="2">
    <source>
        <dbReference type="ARBA" id="ARBA00022692"/>
    </source>
</evidence>
<feature type="transmembrane region" description="Helical" evidence="5">
    <location>
        <begin position="116"/>
        <end position="135"/>
    </location>
</feature>
<evidence type="ECO:0000259" key="6">
    <source>
        <dbReference type="Pfam" id="PF04932"/>
    </source>
</evidence>
<proteinExistence type="predicted"/>
<evidence type="ECO:0000313" key="7">
    <source>
        <dbReference type="EMBL" id="MCL6740400.1"/>
    </source>
</evidence>
<accession>A0ABT0S7M2</accession>
<feature type="transmembrane region" description="Helical" evidence="5">
    <location>
        <begin position="223"/>
        <end position="240"/>
    </location>
</feature>
<feature type="transmembrane region" description="Helical" evidence="5">
    <location>
        <begin position="270"/>
        <end position="289"/>
    </location>
</feature>
<dbReference type="InterPro" id="IPR007016">
    <property type="entry name" value="O-antigen_ligase-rel_domated"/>
</dbReference>
<sequence length="450" mass="47306">MMDRARPFVAPAYLFLCLLLGGSAQGYWGNAALRLAAIAIITWALVERNNDPLPHSLKQLIILAGLAIALVIAQLIPLPPAIWAALPGRSQFVQGFQILGIAPGAMPLSLAPYDTIATGLALLPPFGMFAAMAGLRGYSKAWLAAALVGGAVAGVLLGILQVTSASPESSPWYIYRLSNFGVATGFFANSNHMAALLLAAIPFIAAFGASIQENAKDVRLRSAALALTGGGLAVIVLGLILNGSLAGYGLGLPVVLASLLMLIRSHAKLVRITLVAIALSSVVALSVLWSTPVSRDATISVSSRQQMLATGSELVGDFGLTGAGLGTFAQLYRANENPNRVDTVYVNHAHNDYLELVVEGGLPAIVLLLWFFVWWGRSVLEMSRSPAADQYALAGSIASAALLIHSVVDYPLRTAAMSAVFAMSLVLIVQSRRSAASDRDIRPVRHLLVA</sequence>
<dbReference type="RefSeq" id="WP_249914833.1">
    <property type="nucleotide sequence ID" value="NZ_JAMGBB010000001.1"/>
</dbReference>
<dbReference type="Pfam" id="PF04932">
    <property type="entry name" value="Wzy_C"/>
    <property type="match status" value="1"/>
</dbReference>
<evidence type="ECO:0000313" key="8">
    <source>
        <dbReference type="Proteomes" id="UP001165383"/>
    </source>
</evidence>
<dbReference type="GO" id="GO:0016874">
    <property type="term" value="F:ligase activity"/>
    <property type="evidence" value="ECO:0007669"/>
    <property type="project" value="UniProtKB-KW"/>
</dbReference>
<feature type="transmembrane region" description="Helical" evidence="5">
    <location>
        <begin position="246"/>
        <end position="263"/>
    </location>
</feature>
<feature type="transmembrane region" description="Helical" evidence="5">
    <location>
        <begin position="356"/>
        <end position="375"/>
    </location>
</feature>
<protein>
    <submittedName>
        <fullName evidence="7">O-antigen ligase family protein</fullName>
    </submittedName>
</protein>
<evidence type="ECO:0000256" key="3">
    <source>
        <dbReference type="ARBA" id="ARBA00022989"/>
    </source>
</evidence>
<keyword evidence="7" id="KW-0436">Ligase</keyword>
<dbReference type="Proteomes" id="UP001165383">
    <property type="component" value="Unassembled WGS sequence"/>
</dbReference>
<keyword evidence="3 5" id="KW-1133">Transmembrane helix</keyword>
<dbReference type="InterPro" id="IPR051533">
    <property type="entry name" value="WaaL-like"/>
</dbReference>
<keyword evidence="4 5" id="KW-0472">Membrane</keyword>
<gene>
    <name evidence="7" type="ORF">LZ518_04555</name>
</gene>
<evidence type="ECO:0000256" key="1">
    <source>
        <dbReference type="ARBA" id="ARBA00004141"/>
    </source>
</evidence>